<evidence type="ECO:0000313" key="13">
    <source>
        <dbReference type="WBParaSite" id="BXY_0482400.1"/>
    </source>
</evidence>
<comment type="similarity">
    <text evidence="3">Belongs to the CDC42SE/SPEC family.</text>
</comment>
<organism evidence="12 13">
    <name type="scientific">Bursaphelenchus xylophilus</name>
    <name type="common">Pinewood nematode worm</name>
    <name type="synonym">Aphelenchoides xylophilus</name>
    <dbReference type="NCBI Taxonomy" id="6326"/>
    <lineage>
        <taxon>Eukaryota</taxon>
        <taxon>Metazoa</taxon>
        <taxon>Ecdysozoa</taxon>
        <taxon>Nematoda</taxon>
        <taxon>Chromadorea</taxon>
        <taxon>Rhabditida</taxon>
        <taxon>Tylenchina</taxon>
        <taxon>Tylenchomorpha</taxon>
        <taxon>Aphelenchoidea</taxon>
        <taxon>Aphelenchoididae</taxon>
        <taxon>Bursaphelenchus</taxon>
    </lineage>
</organism>
<dbReference type="Proteomes" id="UP000095284">
    <property type="component" value="Unplaced"/>
</dbReference>
<protein>
    <submittedName>
        <fullName evidence="13">CRIB domain-containing protein</fullName>
    </submittedName>
</protein>
<evidence type="ECO:0000256" key="5">
    <source>
        <dbReference type="ARBA" id="ARBA00022490"/>
    </source>
</evidence>
<evidence type="ECO:0000256" key="8">
    <source>
        <dbReference type="ARBA" id="ARBA00023139"/>
    </source>
</evidence>
<keyword evidence="8" id="KW-0564">Palmitate</keyword>
<keyword evidence="6" id="KW-0133">Cell shape</keyword>
<dbReference type="PROSITE" id="PS50108">
    <property type="entry name" value="CRIB"/>
    <property type="match status" value="1"/>
</dbReference>
<evidence type="ECO:0000256" key="7">
    <source>
        <dbReference type="ARBA" id="ARBA00023136"/>
    </source>
</evidence>
<evidence type="ECO:0000256" key="10">
    <source>
        <dbReference type="ARBA" id="ARBA00023288"/>
    </source>
</evidence>
<keyword evidence="10" id="KW-0449">Lipoprotein</keyword>
<keyword evidence="7" id="KW-0472">Membrane</keyword>
<dbReference type="WBParaSite" id="BXY_0482400.1">
    <property type="protein sequence ID" value="BXY_0482400.1"/>
    <property type="gene ID" value="BXY_0482400"/>
</dbReference>
<dbReference type="GO" id="GO:0005886">
    <property type="term" value="C:plasma membrane"/>
    <property type="evidence" value="ECO:0007669"/>
    <property type="project" value="UniProtKB-SubCell"/>
</dbReference>
<dbReference type="GO" id="GO:0005856">
    <property type="term" value="C:cytoskeleton"/>
    <property type="evidence" value="ECO:0007669"/>
    <property type="project" value="UniProtKB-SubCell"/>
</dbReference>
<evidence type="ECO:0000256" key="3">
    <source>
        <dbReference type="ARBA" id="ARBA00005720"/>
    </source>
</evidence>
<feature type="domain" description="CRIB" evidence="11">
    <location>
        <begin position="84"/>
        <end position="97"/>
    </location>
</feature>
<evidence type="ECO:0000256" key="9">
    <source>
        <dbReference type="ARBA" id="ARBA00023212"/>
    </source>
</evidence>
<dbReference type="PANTHER" id="PTHR13502">
    <property type="entry name" value="CDC42 SMALL EFFECTOR PROTEIN HOMOLOG"/>
    <property type="match status" value="1"/>
</dbReference>
<keyword evidence="4" id="KW-1003">Cell membrane</keyword>
<dbReference type="CDD" id="cd00132">
    <property type="entry name" value="CRIB"/>
    <property type="match status" value="1"/>
</dbReference>
<evidence type="ECO:0000256" key="4">
    <source>
        <dbReference type="ARBA" id="ARBA00022475"/>
    </source>
</evidence>
<evidence type="ECO:0000256" key="1">
    <source>
        <dbReference type="ARBA" id="ARBA00004193"/>
    </source>
</evidence>
<evidence type="ECO:0000256" key="2">
    <source>
        <dbReference type="ARBA" id="ARBA00004245"/>
    </source>
</evidence>
<name>A0A1I7RVR2_BURXY</name>
<evidence type="ECO:0000256" key="6">
    <source>
        <dbReference type="ARBA" id="ARBA00022960"/>
    </source>
</evidence>
<accession>A0A1I7RVR2</accession>
<proteinExistence type="inferred from homology"/>
<dbReference type="InterPro" id="IPR039056">
    <property type="entry name" value="SPEC"/>
</dbReference>
<comment type="subcellular location">
    <subcellularLocation>
        <location evidence="1">Cell membrane</location>
        <topology evidence="1">Lipid-anchor</topology>
    </subcellularLocation>
    <subcellularLocation>
        <location evidence="2">Cytoplasm</location>
        <location evidence="2">Cytoskeleton</location>
    </subcellularLocation>
</comment>
<dbReference type="GO" id="GO:0031267">
    <property type="term" value="F:small GTPase binding"/>
    <property type="evidence" value="ECO:0007669"/>
    <property type="project" value="InterPro"/>
</dbReference>
<dbReference type="AlphaFoldDB" id="A0A1I7RVR2"/>
<reference evidence="13" key="1">
    <citation type="submission" date="2016-11" db="UniProtKB">
        <authorList>
            <consortium name="WormBaseParasite"/>
        </authorList>
    </citation>
    <scope>IDENTIFICATION</scope>
</reference>
<dbReference type="InterPro" id="IPR036936">
    <property type="entry name" value="CRIB_dom_sf"/>
</dbReference>
<dbReference type="Gene3D" id="3.90.810.10">
    <property type="entry name" value="CRIB domain"/>
    <property type="match status" value="1"/>
</dbReference>
<sequence>MPIYGQGEWVDNLWKIEGFGGKLILQTFSVLLRNAPIQKNKKVQNSVEVMKRMFGRRNPRFWFLNCCVSPQSEIARVRIDRSMIGNPTNFRHVGHLGADDLGCSTVSTTSLLGSKGSDEFRMNVPINIRANDIPIQGSA</sequence>
<dbReference type="eggNOG" id="ENOG502TE1X">
    <property type="taxonomic scope" value="Eukaryota"/>
</dbReference>
<dbReference type="InterPro" id="IPR000095">
    <property type="entry name" value="CRIB_dom"/>
</dbReference>
<keyword evidence="5" id="KW-0963">Cytoplasm</keyword>
<dbReference type="GO" id="GO:0035023">
    <property type="term" value="P:regulation of Rho protein signal transduction"/>
    <property type="evidence" value="ECO:0007669"/>
    <property type="project" value="InterPro"/>
</dbReference>
<keyword evidence="9" id="KW-0206">Cytoskeleton</keyword>
<evidence type="ECO:0000259" key="11">
    <source>
        <dbReference type="PROSITE" id="PS50108"/>
    </source>
</evidence>
<evidence type="ECO:0000313" key="12">
    <source>
        <dbReference type="Proteomes" id="UP000095284"/>
    </source>
</evidence>
<dbReference type="GO" id="GO:0008360">
    <property type="term" value="P:regulation of cell shape"/>
    <property type="evidence" value="ECO:0007669"/>
    <property type="project" value="UniProtKB-KW"/>
</dbReference>